<accession>A0A1H4UKM3</accession>
<organism evidence="1 2">
    <name type="scientific">Tsukamurella tyrosinosolvens</name>
    <dbReference type="NCBI Taxonomy" id="57704"/>
    <lineage>
        <taxon>Bacteria</taxon>
        <taxon>Bacillati</taxon>
        <taxon>Actinomycetota</taxon>
        <taxon>Actinomycetes</taxon>
        <taxon>Mycobacteriales</taxon>
        <taxon>Tsukamurellaceae</taxon>
        <taxon>Tsukamurella</taxon>
    </lineage>
</organism>
<evidence type="ECO:0000313" key="1">
    <source>
        <dbReference type="EMBL" id="SEC68684.1"/>
    </source>
</evidence>
<dbReference type="AlphaFoldDB" id="A0A1H4UKM3"/>
<sequence>MITADTVISLDADPVGREPMLARWNRTRNGRASQSQGTAICLHLWDAHASSGWDGGAHATAGALRAFEFALAEEVERQYRAAGADRMVTGFLDAELDLVTSRHAYAFALAGGLDALASTIPSAASSALFASSYRSEHALALRTPCEDRHLGWRSARTPWSAAARRAPVNSPEWVDAVARAHALRSLVHALPRMEAAA</sequence>
<dbReference type="Proteomes" id="UP000182241">
    <property type="component" value="Unassembled WGS sequence"/>
</dbReference>
<dbReference type="STRING" id="57704.SAMN04489793_2920"/>
<dbReference type="OrthoDB" id="9781367at2"/>
<dbReference type="RefSeq" id="WP_068741685.1">
    <property type="nucleotide sequence ID" value="NZ_FNSA01000003.1"/>
</dbReference>
<evidence type="ECO:0000313" key="2">
    <source>
        <dbReference type="Proteomes" id="UP000182241"/>
    </source>
</evidence>
<protein>
    <submittedName>
        <fullName evidence="1">Uncharacterized protein</fullName>
    </submittedName>
</protein>
<reference evidence="2" key="1">
    <citation type="submission" date="2016-10" db="EMBL/GenBank/DDBJ databases">
        <authorList>
            <person name="Varghese N."/>
            <person name="Submissions S."/>
        </authorList>
    </citation>
    <scope>NUCLEOTIDE SEQUENCE [LARGE SCALE GENOMIC DNA]</scope>
    <source>
        <strain evidence="2">DSM 44234</strain>
    </source>
</reference>
<name>A0A1H4UKM3_TSUTY</name>
<gene>
    <name evidence="1" type="ORF">SAMN04489793_2920</name>
</gene>
<dbReference type="EMBL" id="FNSA01000003">
    <property type="protein sequence ID" value="SEC68684.1"/>
    <property type="molecule type" value="Genomic_DNA"/>
</dbReference>
<proteinExistence type="predicted"/>
<keyword evidence="2" id="KW-1185">Reference proteome</keyword>